<dbReference type="InterPro" id="IPR001680">
    <property type="entry name" value="WD40_rpt"/>
</dbReference>
<accession>A0A5B9W350</accession>
<dbReference type="Pfam" id="PF00069">
    <property type="entry name" value="Pkinase"/>
    <property type="match status" value="1"/>
</dbReference>
<dbReference type="GO" id="GO:0005524">
    <property type="term" value="F:ATP binding"/>
    <property type="evidence" value="ECO:0007669"/>
    <property type="project" value="UniProtKB-UniRule"/>
</dbReference>
<dbReference type="InterPro" id="IPR036322">
    <property type="entry name" value="WD40_repeat_dom_sf"/>
</dbReference>
<dbReference type="Gene3D" id="3.30.200.20">
    <property type="entry name" value="Phosphorylase Kinase, domain 1"/>
    <property type="match status" value="1"/>
</dbReference>
<dbReference type="EC" id="2.7.11.1" evidence="9"/>
<dbReference type="SMART" id="SM00320">
    <property type="entry name" value="WD40"/>
    <property type="match status" value="10"/>
</dbReference>
<dbReference type="SMART" id="SM00220">
    <property type="entry name" value="S_TKc"/>
    <property type="match status" value="1"/>
</dbReference>
<evidence type="ECO:0000256" key="1">
    <source>
        <dbReference type="ARBA" id="ARBA00022574"/>
    </source>
</evidence>
<keyword evidence="10" id="KW-1185">Reference proteome</keyword>
<keyword evidence="9" id="KW-0418">Kinase</keyword>
<evidence type="ECO:0000256" key="7">
    <source>
        <dbReference type="SAM" id="MobiDB-lite"/>
    </source>
</evidence>
<evidence type="ECO:0000256" key="2">
    <source>
        <dbReference type="ARBA" id="ARBA00022737"/>
    </source>
</evidence>
<dbReference type="PROSITE" id="PS50011">
    <property type="entry name" value="PROTEIN_KINASE_DOM"/>
    <property type="match status" value="1"/>
</dbReference>
<gene>
    <name evidence="9" type="primary">prkC_21</name>
    <name evidence="9" type="ORF">OJF2_29190</name>
</gene>
<dbReference type="InterPro" id="IPR019775">
    <property type="entry name" value="WD40_repeat_CS"/>
</dbReference>
<evidence type="ECO:0000313" key="9">
    <source>
        <dbReference type="EMBL" id="QEH34380.1"/>
    </source>
</evidence>
<dbReference type="AlphaFoldDB" id="A0A5B9W350"/>
<dbReference type="PANTHER" id="PTHR22847:SF637">
    <property type="entry name" value="WD REPEAT DOMAIN 5B"/>
    <property type="match status" value="1"/>
</dbReference>
<dbReference type="PROSITE" id="PS00108">
    <property type="entry name" value="PROTEIN_KINASE_ST"/>
    <property type="match status" value="1"/>
</dbReference>
<evidence type="ECO:0000313" key="10">
    <source>
        <dbReference type="Proteomes" id="UP000324233"/>
    </source>
</evidence>
<dbReference type="InterPro" id="IPR000719">
    <property type="entry name" value="Prot_kinase_dom"/>
</dbReference>
<feature type="region of interest" description="Disordered" evidence="7">
    <location>
        <begin position="1"/>
        <end position="23"/>
    </location>
</feature>
<feature type="repeat" description="WD" evidence="5">
    <location>
        <begin position="452"/>
        <end position="492"/>
    </location>
</feature>
<dbReference type="PROSITE" id="PS00107">
    <property type="entry name" value="PROTEIN_KINASE_ATP"/>
    <property type="match status" value="1"/>
</dbReference>
<keyword evidence="1 5" id="KW-0853">WD repeat</keyword>
<keyword evidence="9" id="KW-0808">Transferase</keyword>
<evidence type="ECO:0000256" key="5">
    <source>
        <dbReference type="PROSITE-ProRule" id="PRU00221"/>
    </source>
</evidence>
<dbReference type="SUPFAM" id="SSF69322">
    <property type="entry name" value="Tricorn protease domain 2"/>
    <property type="match status" value="1"/>
</dbReference>
<dbReference type="Gene3D" id="1.10.510.10">
    <property type="entry name" value="Transferase(Phosphotransferase) domain 1"/>
    <property type="match status" value="1"/>
</dbReference>
<dbReference type="GO" id="GO:0004674">
    <property type="term" value="F:protein serine/threonine kinase activity"/>
    <property type="evidence" value="ECO:0007669"/>
    <property type="project" value="UniProtKB-EC"/>
</dbReference>
<keyword evidence="3 6" id="KW-0547">Nucleotide-binding</keyword>
<evidence type="ECO:0000259" key="8">
    <source>
        <dbReference type="PROSITE" id="PS50011"/>
    </source>
</evidence>
<dbReference type="CDD" id="cd00200">
    <property type="entry name" value="WD40"/>
    <property type="match status" value="1"/>
</dbReference>
<name>A0A5B9W350_9BACT</name>
<feature type="binding site" evidence="6">
    <location>
        <position position="91"/>
    </location>
    <ligand>
        <name>ATP</name>
        <dbReference type="ChEBI" id="CHEBI:30616"/>
    </ligand>
</feature>
<dbReference type="CDD" id="cd14014">
    <property type="entry name" value="STKc_PknB_like"/>
    <property type="match status" value="1"/>
</dbReference>
<evidence type="ECO:0000256" key="3">
    <source>
        <dbReference type="ARBA" id="ARBA00022741"/>
    </source>
</evidence>
<protein>
    <submittedName>
        <fullName evidence="9">Serine/threonine-protein kinase PrkC</fullName>
        <ecNumber evidence="9">2.7.11.1</ecNumber>
    </submittedName>
</protein>
<dbReference type="PANTHER" id="PTHR22847">
    <property type="entry name" value="WD40 REPEAT PROTEIN"/>
    <property type="match status" value="1"/>
</dbReference>
<dbReference type="EMBL" id="CP042997">
    <property type="protein sequence ID" value="QEH34380.1"/>
    <property type="molecule type" value="Genomic_DNA"/>
</dbReference>
<dbReference type="InterPro" id="IPR017441">
    <property type="entry name" value="Protein_kinase_ATP_BS"/>
</dbReference>
<dbReference type="Gene3D" id="2.130.10.10">
    <property type="entry name" value="YVTN repeat-like/Quinoprotein amine dehydrogenase"/>
    <property type="match status" value="3"/>
</dbReference>
<dbReference type="InterPro" id="IPR011009">
    <property type="entry name" value="Kinase-like_dom_sf"/>
</dbReference>
<organism evidence="9 10">
    <name type="scientific">Aquisphaera giovannonii</name>
    <dbReference type="NCBI Taxonomy" id="406548"/>
    <lineage>
        <taxon>Bacteria</taxon>
        <taxon>Pseudomonadati</taxon>
        <taxon>Planctomycetota</taxon>
        <taxon>Planctomycetia</taxon>
        <taxon>Isosphaerales</taxon>
        <taxon>Isosphaeraceae</taxon>
        <taxon>Aquisphaera</taxon>
    </lineage>
</organism>
<reference evidence="9 10" key="1">
    <citation type="submission" date="2019-08" db="EMBL/GenBank/DDBJ databases">
        <title>Deep-cultivation of Planctomycetes and their phenomic and genomic characterization uncovers novel biology.</title>
        <authorList>
            <person name="Wiegand S."/>
            <person name="Jogler M."/>
            <person name="Boedeker C."/>
            <person name="Pinto D."/>
            <person name="Vollmers J."/>
            <person name="Rivas-Marin E."/>
            <person name="Kohn T."/>
            <person name="Peeters S.H."/>
            <person name="Heuer A."/>
            <person name="Rast P."/>
            <person name="Oberbeckmann S."/>
            <person name="Bunk B."/>
            <person name="Jeske O."/>
            <person name="Meyerdierks A."/>
            <person name="Storesund J.E."/>
            <person name="Kallscheuer N."/>
            <person name="Luecker S."/>
            <person name="Lage O.M."/>
            <person name="Pohl T."/>
            <person name="Merkel B.J."/>
            <person name="Hornburger P."/>
            <person name="Mueller R.-W."/>
            <person name="Bruemmer F."/>
            <person name="Labrenz M."/>
            <person name="Spormann A.M."/>
            <person name="Op den Camp H."/>
            <person name="Overmann J."/>
            <person name="Amann R."/>
            <person name="Jetten M.S.M."/>
            <person name="Mascher T."/>
            <person name="Medema M.H."/>
            <person name="Devos D.P."/>
            <person name="Kaster A.-K."/>
            <person name="Ovreas L."/>
            <person name="Rohde M."/>
            <person name="Galperin M.Y."/>
            <person name="Jogler C."/>
        </authorList>
    </citation>
    <scope>NUCLEOTIDE SEQUENCE [LARGE SCALE GENOMIC DNA]</scope>
    <source>
        <strain evidence="9 10">OJF2</strain>
    </source>
</reference>
<dbReference type="SUPFAM" id="SSF50978">
    <property type="entry name" value="WD40 repeat-like"/>
    <property type="match status" value="1"/>
</dbReference>
<feature type="repeat" description="WD" evidence="5">
    <location>
        <begin position="493"/>
        <end position="524"/>
    </location>
</feature>
<dbReference type="Pfam" id="PF00400">
    <property type="entry name" value="WD40"/>
    <property type="match status" value="4"/>
</dbReference>
<dbReference type="PROSITE" id="PS50294">
    <property type="entry name" value="WD_REPEATS_REGION"/>
    <property type="match status" value="3"/>
</dbReference>
<feature type="region of interest" description="Disordered" evidence="7">
    <location>
        <begin position="275"/>
        <end position="295"/>
    </location>
</feature>
<keyword evidence="2" id="KW-0677">Repeat</keyword>
<proteinExistence type="predicted"/>
<dbReference type="SUPFAM" id="SSF56112">
    <property type="entry name" value="Protein kinase-like (PK-like)"/>
    <property type="match status" value="1"/>
</dbReference>
<evidence type="ECO:0000256" key="4">
    <source>
        <dbReference type="ARBA" id="ARBA00022840"/>
    </source>
</evidence>
<dbReference type="PROSITE" id="PS00678">
    <property type="entry name" value="WD_REPEATS_1"/>
    <property type="match status" value="1"/>
</dbReference>
<evidence type="ECO:0000256" key="6">
    <source>
        <dbReference type="PROSITE-ProRule" id="PRU10141"/>
    </source>
</evidence>
<keyword evidence="4 6" id="KW-0067">ATP-binding</keyword>
<feature type="repeat" description="WD" evidence="5">
    <location>
        <begin position="702"/>
        <end position="735"/>
    </location>
</feature>
<dbReference type="KEGG" id="agv:OJF2_29190"/>
<dbReference type="InterPro" id="IPR015943">
    <property type="entry name" value="WD40/YVTN_repeat-like_dom_sf"/>
</dbReference>
<dbReference type="Proteomes" id="UP000324233">
    <property type="component" value="Chromosome"/>
</dbReference>
<dbReference type="InterPro" id="IPR008271">
    <property type="entry name" value="Ser/Thr_kinase_AS"/>
</dbReference>
<dbReference type="PROSITE" id="PS50082">
    <property type="entry name" value="WD_REPEATS_2"/>
    <property type="match status" value="3"/>
</dbReference>
<sequence length="1055" mass="111412">MLAAYDSRPRHPEEQTALQPPASLDEADLGRWARAAGCVDLLHRIWPDRGDGERSSRTFGKFEILRELGRGGHGVVFLARDTTLRREVALKVPRRELLEDGRLRERFLREARAAGMLDHPGIVPVHELGEVGPVCYIASPVSRGETLSAWLAGLEGRPPSPRWAAGLLLMLAEAVAHAHSRGVVHRDLKPRNILLEPAPDAAPVVEGPSLRPRITDFGLAKLIEAGAEITQPGAVLGTPRYMAPEQATGDHGRVGPATDVYALGMILGELLRPAGGFPGAGEPPGSGPARSDPPRGLAAILRKSTRPRPEDRYPDAAAMAEDLRRFLAGEVTRASGPLRLPRPRAVAACVALAGIAWAIAVRPRLATGPGRLPAAPPAAVADSATPKVRIDRYVSDLNVADQLLPGDLSNSPNTELASRLVDEQRPSPGEPDIRSLDWYHLHRRLHDERAVLAGHRGPVFKVAFSPDGSAIASAGEDGVRLWDATTGEMRAAVGEHGDDVNWVAFSPDGSSIATASDDRTVSLWRCSDGARLLGPLAHPGKVVAVVFGDGGRTLVSGDRDGWVISRERSGGKELARRHLATGTVEGMAAIAGEHAVAVATSGCVQFLDVATGRIVRSLGAEPGHPFRNVSGSRDGRLLTTSGGSSRSARVWRSDAMDAPIYASTHGVESMAIAPGGELVASAGVTAVIGLHDLRSGAPKGVLLGHAGRVWDVAFSPDGRTLASAGEDGTVKLWDIPPRPAYSVFAEGVDEAVSMALSFDGRWIFTLGRDGTLHRWDRDGRATEDARAVIPAGELTVQASIAPGARRIVRVGRDGTVTVVRQDGTPRRVLVGVADATGPRLRFSGDGLRLAFAADGGRAAWTDLDRADAPVNRLEPSVPAIGQLAMAPDGRRLAAVAGEELLVWDVERGTLLQRSPTGHVGPVRALALAPGSGPMITGGEDGRVLLHAGPGLEPAILRTHDCTLDALAITADGRSAVWATGGGNLEIWNLATRRQSVSLPWSRAHFAAGPDGRARRRMMCIAPDDSCVAAFAVDSSSGRSWGTIWLAPRGSSPGRE</sequence>
<feature type="domain" description="Protein kinase" evidence="8">
    <location>
        <begin position="62"/>
        <end position="365"/>
    </location>
</feature>